<evidence type="ECO:0000313" key="4">
    <source>
        <dbReference type="Proteomes" id="UP000708148"/>
    </source>
</evidence>
<dbReference type="InterPro" id="IPR022111">
    <property type="entry name" value="Rhodanese_C"/>
</dbReference>
<comment type="caution">
    <text evidence="3">The sequence shown here is derived from an EMBL/GenBank/DDBJ whole genome shotgun (WGS) entry which is preliminary data.</text>
</comment>
<evidence type="ECO:0000259" key="2">
    <source>
        <dbReference type="PROSITE" id="PS50206"/>
    </source>
</evidence>
<dbReference type="OrthoDB" id="25002at2759"/>
<keyword evidence="4" id="KW-1185">Reference proteome</keyword>
<dbReference type="SUPFAM" id="SSF52821">
    <property type="entry name" value="Rhodanese/Cell cycle control phosphatase"/>
    <property type="match status" value="1"/>
</dbReference>
<dbReference type="EMBL" id="CAJHUC010000932">
    <property type="protein sequence ID" value="CAD7698986.1"/>
    <property type="molecule type" value="Genomic_DNA"/>
</dbReference>
<dbReference type="Gene3D" id="3.30.70.100">
    <property type="match status" value="1"/>
</dbReference>
<dbReference type="Pfam" id="PF00581">
    <property type="entry name" value="Rhodanese"/>
    <property type="match status" value="1"/>
</dbReference>
<dbReference type="InterPro" id="IPR036873">
    <property type="entry name" value="Rhodanese-like_dom_sf"/>
</dbReference>
<dbReference type="SMART" id="SM00450">
    <property type="entry name" value="RHOD"/>
    <property type="match status" value="1"/>
</dbReference>
<proteinExistence type="predicted"/>
<feature type="compositionally biased region" description="Basic and acidic residues" evidence="1">
    <location>
        <begin position="445"/>
        <end position="458"/>
    </location>
</feature>
<accession>A0A8S1IYW5</accession>
<reference evidence="3" key="1">
    <citation type="submission" date="2020-12" db="EMBL/GenBank/DDBJ databases">
        <authorList>
            <person name="Iha C."/>
        </authorList>
    </citation>
    <scope>NUCLEOTIDE SEQUENCE</scope>
</reference>
<dbReference type="Pfam" id="PF17773">
    <property type="entry name" value="UPF0176_N"/>
    <property type="match status" value="1"/>
</dbReference>
<organism evidence="3 4">
    <name type="scientific">Ostreobium quekettii</name>
    <dbReference type="NCBI Taxonomy" id="121088"/>
    <lineage>
        <taxon>Eukaryota</taxon>
        <taxon>Viridiplantae</taxon>
        <taxon>Chlorophyta</taxon>
        <taxon>core chlorophytes</taxon>
        <taxon>Ulvophyceae</taxon>
        <taxon>TCBD clade</taxon>
        <taxon>Bryopsidales</taxon>
        <taxon>Ostreobineae</taxon>
        <taxon>Ostreobiaceae</taxon>
        <taxon>Ostreobium</taxon>
    </lineage>
</organism>
<protein>
    <recommendedName>
        <fullName evidence="2">Rhodanese domain-containing protein</fullName>
    </recommendedName>
</protein>
<dbReference type="Gene3D" id="3.40.250.10">
    <property type="entry name" value="Rhodanese-like domain"/>
    <property type="match status" value="1"/>
</dbReference>
<dbReference type="Pfam" id="PF12368">
    <property type="entry name" value="Rhodanese_C"/>
    <property type="match status" value="1"/>
</dbReference>
<dbReference type="PROSITE" id="PS50206">
    <property type="entry name" value="RHODANESE_3"/>
    <property type="match status" value="1"/>
</dbReference>
<dbReference type="PANTHER" id="PTHR43268">
    <property type="entry name" value="THIOSULFATE SULFURTRANSFERASE/RHODANESE-LIKE DOMAIN-CONTAINING PROTEIN 2"/>
    <property type="match status" value="1"/>
</dbReference>
<gene>
    <name evidence="3" type="ORF">OSTQU699_LOCUS4344</name>
</gene>
<name>A0A8S1IYW5_9CHLO</name>
<feature type="compositionally biased region" description="Basic and acidic residues" evidence="1">
    <location>
        <begin position="469"/>
        <end position="489"/>
    </location>
</feature>
<evidence type="ECO:0000256" key="1">
    <source>
        <dbReference type="SAM" id="MobiDB-lite"/>
    </source>
</evidence>
<sequence>MIVIRGLVQPFAGSARRTSPWALPGGLRINRAKLELRILHNSAKSLRREWLVQTFAVANGDVGGGREGKVAGAGDETENGYCVVSFYHLVDIDCPQKVVSKHKEWIGGRDIKGRIYLSRLGINAQLSGLVEDATDYARWVEGQDLFKGLRWSQEPCSGHQFPRLRLQYKPNLVQLKGGMASLPITDPAARAMPMKAAQWKEMLTNAKRVTVGEGGKTHPRDQPVVLDVRNSYEWDAGHFEGAKRPQEDCFWETPLGNKEEDVPEPLKGADKETPVMMYCTGGIRCDVYSTFLRQKGFKNLYTLEGGIQQYFKEAGNEYWNGSLFVFDGRMAVPAKQAGGQELPLEAARACELCSSPAELPHMNCANIDCNKLFVACKECKVKYRGCCCEECIDAPRLLRPVKLKGQNYGRWGNYALAVDGGEASQSESNPARERSGYKLRRQRRLERIRAKREAQKEERRKRKLMIKAAMEEKSKGADPARKSSLREHLTALSSKG</sequence>
<dbReference type="InterPro" id="IPR001763">
    <property type="entry name" value="Rhodanese-like_dom"/>
</dbReference>
<feature type="region of interest" description="Disordered" evidence="1">
    <location>
        <begin position="422"/>
        <end position="496"/>
    </location>
</feature>
<dbReference type="AlphaFoldDB" id="A0A8S1IYW5"/>
<dbReference type="PANTHER" id="PTHR43268:SF3">
    <property type="entry name" value="RHODANESE-LIKE DOMAIN-CONTAINING PROTEIN 7-RELATED"/>
    <property type="match status" value="1"/>
</dbReference>
<dbReference type="InterPro" id="IPR020936">
    <property type="entry name" value="TrhO"/>
</dbReference>
<dbReference type="InterPro" id="IPR040503">
    <property type="entry name" value="TRHO_N"/>
</dbReference>
<evidence type="ECO:0000313" key="3">
    <source>
        <dbReference type="EMBL" id="CAD7698986.1"/>
    </source>
</evidence>
<feature type="domain" description="Rhodanese" evidence="2">
    <location>
        <begin position="219"/>
        <end position="319"/>
    </location>
</feature>
<dbReference type="Proteomes" id="UP000708148">
    <property type="component" value="Unassembled WGS sequence"/>
</dbReference>